<dbReference type="SUPFAM" id="SSF48452">
    <property type="entry name" value="TPR-like"/>
    <property type="match status" value="1"/>
</dbReference>
<feature type="compositionally biased region" description="Low complexity" evidence="1">
    <location>
        <begin position="14"/>
        <end position="28"/>
    </location>
</feature>
<dbReference type="InterPro" id="IPR011990">
    <property type="entry name" value="TPR-like_helical_dom_sf"/>
</dbReference>
<sequence>MHLRSSSTPVTETSFSCNSSSPNSHSASGFPEFNQESESLSLEGIRRVLSDGNLEGRLVYSFCDMEEFRNSVAPLKSSYTHDHNAMLETAPSFNIFNKASEFHDEMIRRQDSKQEPLERCITIGDSIDVTGLGGFSFEKKMRLIEEKGEEEVEGLKAIRTLRVDEEVRTPVSPPMYLATGLGVGGAGFGCDAWDNDLSMENVDENGNPEEYYKRMVDEYPCHPLFLRKYGQALEAKGDFDGAEEFYFRATLANPSDGEALCQYAELVWQLRHDQDKALSYFERAAQASPHDSNVLAAYASFLWEIEDDSEDDEACRDEIEVQDVGGDSVPDTAVAGSRSDDPEVNYKMMIEENPDNALLLRNYAQFLWQSKGDLQGAEEHYLRAILTDLGDGEIMAQYATLVWELHHDSKKALSYFERAVQANPEDSYILAAYANFLWEHEEDEEDSVTQAHVQVTPVQGGAVSVGNA</sequence>
<accession>A0A5N5HJP4</accession>
<organism evidence="2 3">
    <name type="scientific">Pyrus ussuriensis x Pyrus communis</name>
    <dbReference type="NCBI Taxonomy" id="2448454"/>
    <lineage>
        <taxon>Eukaryota</taxon>
        <taxon>Viridiplantae</taxon>
        <taxon>Streptophyta</taxon>
        <taxon>Embryophyta</taxon>
        <taxon>Tracheophyta</taxon>
        <taxon>Spermatophyta</taxon>
        <taxon>Magnoliopsida</taxon>
        <taxon>eudicotyledons</taxon>
        <taxon>Gunneridae</taxon>
        <taxon>Pentapetalae</taxon>
        <taxon>rosids</taxon>
        <taxon>fabids</taxon>
        <taxon>Rosales</taxon>
        <taxon>Rosaceae</taxon>
        <taxon>Amygdaloideae</taxon>
        <taxon>Maleae</taxon>
        <taxon>Pyrus</taxon>
    </lineage>
</organism>
<evidence type="ECO:0000256" key="1">
    <source>
        <dbReference type="SAM" id="MobiDB-lite"/>
    </source>
</evidence>
<evidence type="ECO:0000313" key="2">
    <source>
        <dbReference type="EMBL" id="KAB2625720.1"/>
    </source>
</evidence>
<feature type="compositionally biased region" description="Polar residues" evidence="1">
    <location>
        <begin position="1"/>
        <end position="13"/>
    </location>
</feature>
<evidence type="ECO:0000313" key="3">
    <source>
        <dbReference type="Proteomes" id="UP000327157"/>
    </source>
</evidence>
<name>A0A5N5HJP4_9ROSA</name>
<reference evidence="2 3" key="1">
    <citation type="submission" date="2019-09" db="EMBL/GenBank/DDBJ databases">
        <authorList>
            <person name="Ou C."/>
        </authorList>
    </citation>
    <scope>NUCLEOTIDE SEQUENCE [LARGE SCALE GENOMIC DNA]</scope>
    <source>
        <strain evidence="2">S2</strain>
        <tissue evidence="2">Leaf</tissue>
    </source>
</reference>
<reference evidence="3" key="2">
    <citation type="submission" date="2019-10" db="EMBL/GenBank/DDBJ databases">
        <title>A de novo genome assembly of a pear dwarfing rootstock.</title>
        <authorList>
            <person name="Wang F."/>
            <person name="Wang J."/>
            <person name="Li S."/>
            <person name="Zhang Y."/>
            <person name="Fang M."/>
            <person name="Ma L."/>
            <person name="Zhao Y."/>
            <person name="Jiang S."/>
        </authorList>
    </citation>
    <scope>NUCLEOTIDE SEQUENCE [LARGE SCALE GENOMIC DNA]</scope>
</reference>
<proteinExistence type="predicted"/>
<dbReference type="Gene3D" id="1.25.40.10">
    <property type="entry name" value="Tetratricopeptide repeat domain"/>
    <property type="match status" value="2"/>
</dbReference>
<dbReference type="OrthoDB" id="1919713at2759"/>
<dbReference type="Proteomes" id="UP000327157">
    <property type="component" value="Chromosome 16"/>
</dbReference>
<gene>
    <name evidence="2" type="ORF">D8674_017380</name>
</gene>
<comment type="caution">
    <text evidence="2">The sequence shown here is derived from an EMBL/GenBank/DDBJ whole genome shotgun (WGS) entry which is preliminary data.</text>
</comment>
<feature type="region of interest" description="Disordered" evidence="1">
    <location>
        <begin position="1"/>
        <end position="32"/>
    </location>
</feature>
<dbReference type="AlphaFoldDB" id="A0A5N5HJP4"/>
<reference evidence="2 3" key="3">
    <citation type="submission" date="2019-11" db="EMBL/GenBank/DDBJ databases">
        <title>A de novo genome assembly of a pear dwarfing rootstock.</title>
        <authorList>
            <person name="Wang F."/>
            <person name="Wang J."/>
            <person name="Li S."/>
            <person name="Zhang Y."/>
            <person name="Fang M."/>
            <person name="Ma L."/>
            <person name="Zhao Y."/>
            <person name="Jiang S."/>
        </authorList>
    </citation>
    <scope>NUCLEOTIDE SEQUENCE [LARGE SCALE GENOMIC DNA]</scope>
    <source>
        <strain evidence="2">S2</strain>
        <tissue evidence="2">Leaf</tissue>
    </source>
</reference>
<dbReference type="PANTHER" id="PTHR26312:SF221">
    <property type="entry name" value="OS04G0510600 PROTEIN"/>
    <property type="match status" value="1"/>
</dbReference>
<dbReference type="EMBL" id="SMOL01000160">
    <property type="protein sequence ID" value="KAB2625720.1"/>
    <property type="molecule type" value="Genomic_DNA"/>
</dbReference>
<dbReference type="PANTHER" id="PTHR26312">
    <property type="entry name" value="TETRATRICOPEPTIDE REPEAT PROTEIN 5"/>
    <property type="match status" value="1"/>
</dbReference>
<dbReference type="Pfam" id="PF13428">
    <property type="entry name" value="TPR_14"/>
    <property type="match status" value="1"/>
</dbReference>
<protein>
    <submittedName>
        <fullName evidence="2">Uncharacterized protein</fullName>
    </submittedName>
</protein>
<keyword evidence="3" id="KW-1185">Reference proteome</keyword>